<keyword evidence="3" id="KW-1185">Reference proteome</keyword>
<gene>
    <name evidence="2" type="ORF">PCOR1329_LOCUS16457</name>
</gene>
<protein>
    <submittedName>
        <fullName evidence="2">Uncharacterized protein</fullName>
    </submittedName>
</protein>
<dbReference type="Proteomes" id="UP001189429">
    <property type="component" value="Unassembled WGS sequence"/>
</dbReference>
<evidence type="ECO:0000313" key="3">
    <source>
        <dbReference type="Proteomes" id="UP001189429"/>
    </source>
</evidence>
<feature type="region of interest" description="Disordered" evidence="1">
    <location>
        <begin position="21"/>
        <end position="94"/>
    </location>
</feature>
<accession>A0ABN9R176</accession>
<feature type="compositionally biased region" description="Basic and acidic residues" evidence="1">
    <location>
        <begin position="47"/>
        <end position="77"/>
    </location>
</feature>
<sequence length="162" mass="17575">MLDPALKLSTKAWRGQTILACGGRSGSCETKKRGSLPGPGQGSKSQRFAEPDIFDPREPGPETRQDTERMRTKDGGRVDQTASRPPGAGTMAASNIKTLKRPAQAYSRSSALDLWRHGETTTTEVPQLWPPEARSGRRGPRRISRDEQLVPAVGSGAPRTLQ</sequence>
<comment type="caution">
    <text evidence="2">The sequence shown here is derived from an EMBL/GenBank/DDBJ whole genome shotgun (WGS) entry which is preliminary data.</text>
</comment>
<organism evidence="2 3">
    <name type="scientific">Prorocentrum cordatum</name>
    <dbReference type="NCBI Taxonomy" id="2364126"/>
    <lineage>
        <taxon>Eukaryota</taxon>
        <taxon>Sar</taxon>
        <taxon>Alveolata</taxon>
        <taxon>Dinophyceae</taxon>
        <taxon>Prorocentrales</taxon>
        <taxon>Prorocentraceae</taxon>
        <taxon>Prorocentrum</taxon>
    </lineage>
</organism>
<dbReference type="EMBL" id="CAUYUJ010005048">
    <property type="protein sequence ID" value="CAK0812072.1"/>
    <property type="molecule type" value="Genomic_DNA"/>
</dbReference>
<evidence type="ECO:0000313" key="2">
    <source>
        <dbReference type="EMBL" id="CAK0812072.1"/>
    </source>
</evidence>
<evidence type="ECO:0000256" key="1">
    <source>
        <dbReference type="SAM" id="MobiDB-lite"/>
    </source>
</evidence>
<reference evidence="2" key="1">
    <citation type="submission" date="2023-10" db="EMBL/GenBank/DDBJ databases">
        <authorList>
            <person name="Chen Y."/>
            <person name="Shah S."/>
            <person name="Dougan E. K."/>
            <person name="Thang M."/>
            <person name="Chan C."/>
        </authorList>
    </citation>
    <scope>NUCLEOTIDE SEQUENCE [LARGE SCALE GENOMIC DNA]</scope>
</reference>
<name>A0ABN9R176_9DINO</name>
<proteinExistence type="predicted"/>
<feature type="region of interest" description="Disordered" evidence="1">
    <location>
        <begin position="117"/>
        <end position="162"/>
    </location>
</feature>